<gene>
    <name evidence="2" type="ORF">I79_001410</name>
</gene>
<dbReference type="AlphaFoldDB" id="G3GUP3"/>
<proteinExistence type="predicted"/>
<evidence type="ECO:0000256" key="1">
    <source>
        <dbReference type="SAM" id="SignalP"/>
    </source>
</evidence>
<dbReference type="InParanoid" id="G3GUP3"/>
<feature type="chain" id="PRO_5003443946" evidence="1">
    <location>
        <begin position="26"/>
        <end position="52"/>
    </location>
</feature>
<dbReference type="Proteomes" id="UP000001075">
    <property type="component" value="Unassembled WGS sequence"/>
</dbReference>
<evidence type="ECO:0000313" key="2">
    <source>
        <dbReference type="EMBL" id="EGV98541.1"/>
    </source>
</evidence>
<name>G3GUP3_CRIGR</name>
<protein>
    <submittedName>
        <fullName evidence="2">Uncharacterized protein</fullName>
    </submittedName>
</protein>
<dbReference type="EMBL" id="JH000031">
    <property type="protein sequence ID" value="EGV98541.1"/>
    <property type="molecule type" value="Genomic_DNA"/>
</dbReference>
<keyword evidence="1" id="KW-0732">Signal</keyword>
<evidence type="ECO:0000313" key="3">
    <source>
        <dbReference type="Proteomes" id="UP000001075"/>
    </source>
</evidence>
<reference evidence="3" key="1">
    <citation type="journal article" date="2011" name="Nat. Biotechnol.">
        <title>The genomic sequence of the Chinese hamster ovary (CHO)-K1 cell line.</title>
        <authorList>
            <person name="Xu X."/>
            <person name="Nagarajan H."/>
            <person name="Lewis N.E."/>
            <person name="Pan S."/>
            <person name="Cai Z."/>
            <person name="Liu X."/>
            <person name="Chen W."/>
            <person name="Xie M."/>
            <person name="Wang W."/>
            <person name="Hammond S."/>
            <person name="Andersen M.R."/>
            <person name="Neff N."/>
            <person name="Passarelli B."/>
            <person name="Koh W."/>
            <person name="Fan H.C."/>
            <person name="Wang J."/>
            <person name="Gui Y."/>
            <person name="Lee K.H."/>
            <person name="Betenbaugh M.J."/>
            <person name="Quake S.R."/>
            <person name="Famili I."/>
            <person name="Palsson B.O."/>
            <person name="Wang J."/>
        </authorList>
    </citation>
    <scope>NUCLEOTIDE SEQUENCE [LARGE SCALE GENOMIC DNA]</scope>
    <source>
        <strain evidence="3">CHO K1 cell line</strain>
    </source>
</reference>
<organism evidence="2 3">
    <name type="scientific">Cricetulus griseus</name>
    <name type="common">Chinese hamster</name>
    <name type="synonym">Cricetulus barabensis griseus</name>
    <dbReference type="NCBI Taxonomy" id="10029"/>
    <lineage>
        <taxon>Eukaryota</taxon>
        <taxon>Metazoa</taxon>
        <taxon>Chordata</taxon>
        <taxon>Craniata</taxon>
        <taxon>Vertebrata</taxon>
        <taxon>Euteleostomi</taxon>
        <taxon>Mammalia</taxon>
        <taxon>Eutheria</taxon>
        <taxon>Euarchontoglires</taxon>
        <taxon>Glires</taxon>
        <taxon>Rodentia</taxon>
        <taxon>Myomorpha</taxon>
        <taxon>Muroidea</taxon>
        <taxon>Cricetidae</taxon>
        <taxon>Cricetinae</taxon>
        <taxon>Cricetulus</taxon>
    </lineage>
</organism>
<accession>G3GUP3</accession>
<feature type="signal peptide" evidence="1">
    <location>
        <begin position="1"/>
        <end position="25"/>
    </location>
</feature>
<sequence length="52" mass="5423">MEAPLYSPLLVAGWGGLLLFSGSQTCSPAFQADPSLWKPHTSLPGLSHTPAS</sequence>